<gene>
    <name evidence="9" type="primary">lct23</name>
</gene>
<evidence type="ECO:0000256" key="5">
    <source>
        <dbReference type="ARBA" id="ARBA00023163"/>
    </source>
</evidence>
<comment type="similarity">
    <text evidence="1">Belongs to the AfsR/DnrI/RedD regulatory family.</text>
</comment>
<dbReference type="Pfam" id="PF25872">
    <property type="entry name" value="HTH_77"/>
    <property type="match status" value="1"/>
</dbReference>
<evidence type="ECO:0000259" key="8">
    <source>
        <dbReference type="PROSITE" id="PS51755"/>
    </source>
</evidence>
<dbReference type="InterPro" id="IPR051677">
    <property type="entry name" value="AfsR-DnrI-RedD_regulator"/>
</dbReference>
<keyword evidence="5" id="KW-0804">Transcription</keyword>
<dbReference type="PRINTS" id="PR00364">
    <property type="entry name" value="DISEASERSIST"/>
</dbReference>
<dbReference type="Pfam" id="PF03704">
    <property type="entry name" value="BTAD"/>
    <property type="match status" value="1"/>
</dbReference>
<dbReference type="InterPro" id="IPR005158">
    <property type="entry name" value="BTAD"/>
</dbReference>
<evidence type="ECO:0000256" key="3">
    <source>
        <dbReference type="ARBA" id="ARBA00023015"/>
    </source>
</evidence>
<dbReference type="Gene3D" id="1.10.10.10">
    <property type="entry name" value="Winged helix-like DNA-binding domain superfamily/Winged helix DNA-binding domain"/>
    <property type="match status" value="1"/>
</dbReference>
<dbReference type="SMART" id="SM01043">
    <property type="entry name" value="BTAD"/>
    <property type="match status" value="1"/>
</dbReference>
<protein>
    <submittedName>
        <fullName evidence="9">Lct23</fullName>
    </submittedName>
</protein>
<dbReference type="AlphaFoldDB" id="B0LJ06"/>
<dbReference type="InterPro" id="IPR019734">
    <property type="entry name" value="TPR_rpt"/>
</dbReference>
<feature type="repeat" description="TPR" evidence="6">
    <location>
        <begin position="107"/>
        <end position="140"/>
    </location>
</feature>
<organism evidence="9">
    <name type="scientific">Streptomyces rishiriensis</name>
    <dbReference type="NCBI Taxonomy" id="68264"/>
    <lineage>
        <taxon>Bacteria</taxon>
        <taxon>Bacillati</taxon>
        <taxon>Actinomycetota</taxon>
        <taxon>Actinomycetes</taxon>
        <taxon>Kitasatosporales</taxon>
        <taxon>Streptomycetaceae</taxon>
        <taxon>Streptomyces</taxon>
    </lineage>
</organism>
<dbReference type="PROSITE" id="PS51755">
    <property type="entry name" value="OMPR_PHOB"/>
    <property type="match status" value="1"/>
</dbReference>
<dbReference type="InterPro" id="IPR001867">
    <property type="entry name" value="OmpR/PhoB-type_DNA-bd"/>
</dbReference>
<dbReference type="Pfam" id="PF00486">
    <property type="entry name" value="Trans_reg_C"/>
    <property type="match status" value="1"/>
</dbReference>
<dbReference type="InterPro" id="IPR058852">
    <property type="entry name" value="HTH_77"/>
</dbReference>
<evidence type="ECO:0000256" key="4">
    <source>
        <dbReference type="ARBA" id="ARBA00023125"/>
    </source>
</evidence>
<dbReference type="GO" id="GO:0003677">
    <property type="term" value="F:DNA binding"/>
    <property type="evidence" value="ECO:0007669"/>
    <property type="project" value="UniProtKB-UniRule"/>
</dbReference>
<name>B0LJ06_STRRH</name>
<dbReference type="Gene3D" id="1.25.40.10">
    <property type="entry name" value="Tetratricopeptide repeat domain"/>
    <property type="match status" value="1"/>
</dbReference>
<dbReference type="PROSITE" id="PS50005">
    <property type="entry name" value="TPR"/>
    <property type="match status" value="1"/>
</dbReference>
<dbReference type="Gene3D" id="3.40.50.300">
    <property type="entry name" value="P-loop containing nucleotide triphosphate hydrolases"/>
    <property type="match status" value="1"/>
</dbReference>
<dbReference type="GO" id="GO:0043531">
    <property type="term" value="F:ADP binding"/>
    <property type="evidence" value="ECO:0007669"/>
    <property type="project" value="InterPro"/>
</dbReference>
<dbReference type="SUPFAM" id="SSF52540">
    <property type="entry name" value="P-loop containing nucleoside triphosphate hydrolases"/>
    <property type="match status" value="1"/>
</dbReference>
<dbReference type="PANTHER" id="PTHR35807">
    <property type="entry name" value="TRANSCRIPTIONAL REGULATOR REDD-RELATED"/>
    <property type="match status" value="1"/>
</dbReference>
<dbReference type="CDD" id="cd15831">
    <property type="entry name" value="BTAD"/>
    <property type="match status" value="1"/>
</dbReference>
<dbReference type="SUPFAM" id="SSF46894">
    <property type="entry name" value="C-terminal effector domain of the bipartite response regulators"/>
    <property type="match status" value="1"/>
</dbReference>
<accession>B0LJ06</accession>
<proteinExistence type="inferred from homology"/>
<dbReference type="GO" id="GO:0000160">
    <property type="term" value="P:phosphorelay signal transduction system"/>
    <property type="evidence" value="ECO:0007669"/>
    <property type="project" value="UniProtKB-KW"/>
</dbReference>
<dbReference type="InterPro" id="IPR011990">
    <property type="entry name" value="TPR-like_helical_dom_sf"/>
</dbReference>
<reference evidence="9" key="2">
    <citation type="journal article" date="2008" name="Antimicrob. Agents Chemother.">
        <title>Biosynthetic investigations of lactonamycin and lactonamycin z: cloning of the biosynthetic gene clusters and discovery of an unusual starter unit.</title>
        <authorList>
            <person name="Zhang X."/>
            <person name="Alemany L.B."/>
            <person name="Fiedler H.P."/>
            <person name="Goodfellow M."/>
            <person name="Parry R.J."/>
        </authorList>
    </citation>
    <scope>NUCLEOTIDE SEQUENCE</scope>
    <source>
        <strain evidence="9">MJ773-88K4</strain>
    </source>
</reference>
<dbReference type="PANTHER" id="PTHR35807:SF1">
    <property type="entry name" value="TRANSCRIPTIONAL REGULATOR REDD"/>
    <property type="match status" value="1"/>
</dbReference>
<dbReference type="EMBL" id="EU147298">
    <property type="protein sequence ID" value="ABX71106.1"/>
    <property type="molecule type" value="Genomic_DNA"/>
</dbReference>
<dbReference type="SMART" id="SM00862">
    <property type="entry name" value="Trans_reg_C"/>
    <property type="match status" value="1"/>
</dbReference>
<sequence length="625" mass="67442">MKFRLLGNLEALSDESGEPLVLAPKLRAVLALLLISRGRTVPMSQFVEELWLDRPPATVSATMQTYIYQLRKLLGAAGGEAGSAALATDSAGYAFRAAVEDVDVHVFESSFDAGRAAMRSGDHEEAVESFDRALAVWRSTAVLADVPKGPFLEAYAVRLEEARMQAIELRIEACLRLGRELDVLPELRALTVNHPLHEGLHGRLMLALHRAGRRHEALEAYRRVRGALAQELGLEPCEALQRLHRSLLAGGPELDHVADPAGAAAPSVVPAQLPPDVAEFCGRDAETARLERLLTAPGGSGPRIVALSGMAGAGKTALAVRLAHQVRRKYSDGQFFACFQGSLAARSGLPPDPYTVIGSFLRGVGFLPRQMPDDLAGRSQLFRSWCADRSVLILLDDVRSAEQVRPLLPAGPNCAVVTTSRSPLYALSGARSVEVGPIGPADAVELLSRVSGRTWDAHDRAMARSIADDCEHLPLAVRAVGSLLALPSRMPLRRAAQRMADRRQRLQLLRSGSADLCARLEHSYACLDPAAGRLLRILSRATAASFTVDAVSRLAGLDAAEAEAALDRLYDARFLLARADEELGATRYGLMELTRLFVQQQGCDDLADELPEDAQDRAPALFTAV</sequence>
<dbReference type="InterPro" id="IPR016032">
    <property type="entry name" value="Sig_transdc_resp-reg_C-effctor"/>
</dbReference>
<dbReference type="GO" id="GO:0006355">
    <property type="term" value="P:regulation of DNA-templated transcription"/>
    <property type="evidence" value="ECO:0007669"/>
    <property type="project" value="InterPro"/>
</dbReference>
<dbReference type="SUPFAM" id="SSF48452">
    <property type="entry name" value="TPR-like"/>
    <property type="match status" value="1"/>
</dbReference>
<evidence type="ECO:0000256" key="7">
    <source>
        <dbReference type="PROSITE-ProRule" id="PRU01091"/>
    </source>
</evidence>
<dbReference type="Pfam" id="PF13191">
    <property type="entry name" value="AAA_16"/>
    <property type="match status" value="1"/>
</dbReference>
<reference evidence="9" key="1">
    <citation type="submission" date="2007-09" db="EMBL/GenBank/DDBJ databases">
        <authorList>
            <person name="Zhang X.J."/>
            <person name="Alemany L.B."/>
            <person name="Fiedler H.-P."/>
            <person name="Goodfellow M."/>
            <person name="Parry R.J."/>
        </authorList>
    </citation>
    <scope>NUCLEOTIDE SEQUENCE</scope>
    <source>
        <strain evidence="9">MJ773-88K4</strain>
    </source>
</reference>
<dbReference type="InterPro" id="IPR036388">
    <property type="entry name" value="WH-like_DNA-bd_sf"/>
</dbReference>
<dbReference type="InterPro" id="IPR027417">
    <property type="entry name" value="P-loop_NTPase"/>
</dbReference>
<keyword evidence="4 7" id="KW-0238">DNA-binding</keyword>
<keyword evidence="6" id="KW-0802">TPR repeat</keyword>
<evidence type="ECO:0000256" key="1">
    <source>
        <dbReference type="ARBA" id="ARBA00005820"/>
    </source>
</evidence>
<evidence type="ECO:0000256" key="6">
    <source>
        <dbReference type="PROSITE-ProRule" id="PRU00339"/>
    </source>
</evidence>
<evidence type="ECO:0000313" key="9">
    <source>
        <dbReference type="EMBL" id="ABX71106.1"/>
    </source>
</evidence>
<evidence type="ECO:0000256" key="2">
    <source>
        <dbReference type="ARBA" id="ARBA00023012"/>
    </source>
</evidence>
<keyword evidence="2" id="KW-0902">Two-component regulatory system</keyword>
<feature type="domain" description="OmpR/PhoB-type" evidence="8">
    <location>
        <begin position="1"/>
        <end position="97"/>
    </location>
</feature>
<keyword evidence="3" id="KW-0805">Transcription regulation</keyword>
<dbReference type="InterPro" id="IPR041664">
    <property type="entry name" value="AAA_16"/>
</dbReference>
<feature type="DNA-binding region" description="OmpR/PhoB-type" evidence="7">
    <location>
        <begin position="1"/>
        <end position="97"/>
    </location>
</feature>